<dbReference type="Proteomes" id="UP000031184">
    <property type="component" value="Unassembled WGS sequence"/>
</dbReference>
<evidence type="ECO:0008006" key="3">
    <source>
        <dbReference type="Google" id="ProtNLM"/>
    </source>
</evidence>
<proteinExistence type="predicted"/>
<dbReference type="EMBL" id="AUZI01000021">
    <property type="protein sequence ID" value="KID48675.1"/>
    <property type="molecule type" value="Genomic_DNA"/>
</dbReference>
<comment type="caution">
    <text evidence="1">The sequence shown here is derived from an EMBL/GenBank/DDBJ whole genome shotgun (WGS) entry which is preliminary data.</text>
</comment>
<dbReference type="RefSeq" id="WP_039122149.1">
    <property type="nucleotide sequence ID" value="NZ_AOJP01000004.1"/>
</dbReference>
<dbReference type="OrthoDB" id="88925at2"/>
<name>A0A017H5M6_9FUSO</name>
<evidence type="ECO:0000313" key="1">
    <source>
        <dbReference type="EMBL" id="KID48675.1"/>
    </source>
</evidence>
<sequence>MKYTFWKNKKNGKVYEILGEGIDCTNIRDGVKVFIYQPLDRREEYFVREQEEFYEKFEKILK</sequence>
<protein>
    <recommendedName>
        <fullName evidence="3">DUF1653 domain-containing protein</fullName>
    </recommendedName>
</protein>
<organism evidence="1 2">
    <name type="scientific">Fusobacterium necrophorum subsp. funduliforme B35</name>
    <dbReference type="NCBI Taxonomy" id="1226633"/>
    <lineage>
        <taxon>Bacteria</taxon>
        <taxon>Fusobacteriati</taxon>
        <taxon>Fusobacteriota</taxon>
        <taxon>Fusobacteriia</taxon>
        <taxon>Fusobacteriales</taxon>
        <taxon>Fusobacteriaceae</taxon>
        <taxon>Fusobacterium</taxon>
    </lineage>
</organism>
<gene>
    <name evidence="1" type="ORF">C095_08025</name>
</gene>
<evidence type="ECO:0000313" key="2">
    <source>
        <dbReference type="Proteomes" id="UP000031184"/>
    </source>
</evidence>
<dbReference type="PATRIC" id="fig|1226633.4.peg.1615"/>
<reference evidence="1 2" key="1">
    <citation type="submission" date="2013-08" db="EMBL/GenBank/DDBJ databases">
        <title>An opportunistic ruminal bacterium that causes liver abscesses in cattle.</title>
        <authorList>
            <person name="Benahmed F.H."/>
            <person name="Rasmussen M."/>
            <person name="Harbottle H."/>
            <person name="Soppet D."/>
            <person name="Nagaraja T.G."/>
            <person name="Davidson M."/>
        </authorList>
    </citation>
    <scope>NUCLEOTIDE SEQUENCE [LARGE SCALE GENOMIC DNA]</scope>
    <source>
        <strain evidence="1 2">B35</strain>
    </source>
</reference>
<accession>A0A017H5M6</accession>
<dbReference type="AlphaFoldDB" id="A0A017H5M6"/>